<keyword evidence="4 5" id="KW-0472">Membrane</keyword>
<dbReference type="InterPro" id="IPR007318">
    <property type="entry name" value="Phopholipid_MeTrfase"/>
</dbReference>
<evidence type="ECO:0000256" key="2">
    <source>
        <dbReference type="ARBA" id="ARBA00022692"/>
    </source>
</evidence>
<evidence type="ECO:0000256" key="1">
    <source>
        <dbReference type="ARBA" id="ARBA00004127"/>
    </source>
</evidence>
<keyword evidence="6" id="KW-0489">Methyltransferase</keyword>
<evidence type="ECO:0000256" key="3">
    <source>
        <dbReference type="ARBA" id="ARBA00022989"/>
    </source>
</evidence>
<keyword evidence="6" id="KW-0808">Transferase</keyword>
<organism evidence="6 7">
    <name type="scientific">Pararhodobacter marinus</name>
    <dbReference type="NCBI Taxonomy" id="2184063"/>
    <lineage>
        <taxon>Bacteria</taxon>
        <taxon>Pseudomonadati</taxon>
        <taxon>Pseudomonadota</taxon>
        <taxon>Alphaproteobacteria</taxon>
        <taxon>Rhodobacterales</taxon>
        <taxon>Paracoccaceae</taxon>
        <taxon>Pararhodobacter</taxon>
    </lineage>
</organism>
<evidence type="ECO:0000256" key="4">
    <source>
        <dbReference type="ARBA" id="ARBA00023136"/>
    </source>
</evidence>
<reference evidence="6 7" key="1">
    <citation type="submission" date="2018-05" db="EMBL/GenBank/DDBJ databases">
        <title>Pararhodobacter marina sp. nov., isolated from deep-sea water of the Indian Ocean.</title>
        <authorList>
            <person name="Lai Q.Sr."/>
            <person name="Liu X."/>
            <person name="Shao Z."/>
        </authorList>
    </citation>
    <scope>NUCLEOTIDE SEQUENCE [LARGE SCALE GENOMIC DNA]</scope>
    <source>
        <strain evidence="6 7">CIC4N-9</strain>
    </source>
</reference>
<sequence>MSIRRHFPDLPPVWAAGFFAVQIGLGWALPLIRFGDWAWPLGWLLLGAGLALAGWSSVWFWRKKTTIEPHETPGTLIVEGPFRLNRNPIYTAMAICLVGTGFLVGALSAVLLVALFPPVITRRFIRAEELALRAAFGPEAERYMARTRRW</sequence>
<keyword evidence="3 5" id="KW-1133">Transmembrane helix</keyword>
<evidence type="ECO:0000313" key="7">
    <source>
        <dbReference type="Proteomes" id="UP000244940"/>
    </source>
</evidence>
<proteinExistence type="predicted"/>
<comment type="subcellular location">
    <subcellularLocation>
        <location evidence="1">Endomembrane system</location>
        <topology evidence="1">Multi-pass membrane protein</topology>
    </subcellularLocation>
</comment>
<dbReference type="Proteomes" id="UP000244940">
    <property type="component" value="Unassembled WGS sequence"/>
</dbReference>
<protein>
    <submittedName>
        <fullName evidence="6">Isoprenylcysteine carboxylmethyltransferase family protein</fullName>
    </submittedName>
</protein>
<dbReference type="GO" id="GO:0008168">
    <property type="term" value="F:methyltransferase activity"/>
    <property type="evidence" value="ECO:0007669"/>
    <property type="project" value="UniProtKB-KW"/>
</dbReference>
<evidence type="ECO:0000313" key="6">
    <source>
        <dbReference type="EMBL" id="PWE27388.1"/>
    </source>
</evidence>
<evidence type="ECO:0000256" key="5">
    <source>
        <dbReference type="SAM" id="Phobius"/>
    </source>
</evidence>
<dbReference type="GO" id="GO:0012505">
    <property type="term" value="C:endomembrane system"/>
    <property type="evidence" value="ECO:0007669"/>
    <property type="project" value="UniProtKB-SubCell"/>
</dbReference>
<feature type="transmembrane region" description="Helical" evidence="5">
    <location>
        <begin position="89"/>
        <end position="116"/>
    </location>
</feature>
<dbReference type="GeneID" id="94366625"/>
<accession>A0A2U2C674</accession>
<dbReference type="AlphaFoldDB" id="A0A2U2C674"/>
<gene>
    <name evidence="6" type="ORF">C4N9_17170</name>
</gene>
<comment type="caution">
    <text evidence="6">The sequence shown here is derived from an EMBL/GenBank/DDBJ whole genome shotgun (WGS) entry which is preliminary data.</text>
</comment>
<dbReference type="Gene3D" id="1.20.120.1630">
    <property type="match status" value="1"/>
</dbReference>
<dbReference type="EMBL" id="QEYD01000011">
    <property type="protein sequence ID" value="PWE27388.1"/>
    <property type="molecule type" value="Genomic_DNA"/>
</dbReference>
<feature type="transmembrane region" description="Helical" evidence="5">
    <location>
        <begin position="41"/>
        <end position="61"/>
    </location>
</feature>
<dbReference type="GO" id="GO:0032259">
    <property type="term" value="P:methylation"/>
    <property type="evidence" value="ECO:0007669"/>
    <property type="project" value="UniProtKB-KW"/>
</dbReference>
<dbReference type="Pfam" id="PF04191">
    <property type="entry name" value="PEMT"/>
    <property type="match status" value="1"/>
</dbReference>
<keyword evidence="2 5" id="KW-0812">Transmembrane</keyword>
<name>A0A2U2C674_9RHOB</name>
<dbReference type="RefSeq" id="WP_109534578.1">
    <property type="nucleotide sequence ID" value="NZ_QEYD01000011.1"/>
</dbReference>
<dbReference type="OrthoDB" id="9811969at2"/>
<feature type="transmembrane region" description="Helical" evidence="5">
    <location>
        <begin position="12"/>
        <end position="29"/>
    </location>
</feature>
<keyword evidence="7" id="KW-1185">Reference proteome</keyword>